<dbReference type="PRINTS" id="PR00146">
    <property type="entry name" value="DHPICSNTHASE"/>
</dbReference>
<comment type="similarity">
    <text evidence="3 12 13">Belongs to the DapA family.</text>
</comment>
<dbReference type="PANTHER" id="PTHR12128">
    <property type="entry name" value="DIHYDRODIPICOLINATE SYNTHASE"/>
    <property type="match status" value="1"/>
</dbReference>
<dbReference type="UniPathway" id="UPA00034">
    <property type="reaction ID" value="UER00017"/>
</dbReference>
<comment type="subcellular location">
    <subcellularLocation>
        <location evidence="12">Cytoplasm</location>
    </subcellularLocation>
</comment>
<dbReference type="InterPro" id="IPR020625">
    <property type="entry name" value="Schiff_base-form_aldolases_AS"/>
</dbReference>
<reference evidence="16 17" key="1">
    <citation type="submission" date="2017-02" db="EMBL/GenBank/DDBJ databases">
        <title>Chromobacterium haemolyticum H5244.</title>
        <authorList>
            <person name="Gulvik C.A."/>
        </authorList>
    </citation>
    <scope>NUCLEOTIDE SEQUENCE [LARGE SCALE GENOMIC DNA]</scope>
    <source>
        <strain evidence="16 17">H5244</strain>
    </source>
</reference>
<dbReference type="GO" id="GO:0008840">
    <property type="term" value="F:4-hydroxy-tetrahydrodipicolinate synthase activity"/>
    <property type="evidence" value="ECO:0007669"/>
    <property type="project" value="UniProtKB-UniRule"/>
</dbReference>
<dbReference type="RefSeq" id="WP_081556302.1">
    <property type="nucleotide sequence ID" value="NZ_JBBIGS010000013.1"/>
</dbReference>
<proteinExistence type="inferred from homology"/>
<evidence type="ECO:0000256" key="13">
    <source>
        <dbReference type="PIRNR" id="PIRNR001365"/>
    </source>
</evidence>
<evidence type="ECO:0000313" key="17">
    <source>
        <dbReference type="Proteomes" id="UP000192721"/>
    </source>
</evidence>
<comment type="catalytic activity">
    <reaction evidence="11 12">
        <text>L-aspartate 4-semialdehyde + pyruvate = (2S,4S)-4-hydroxy-2,3,4,5-tetrahydrodipicolinate + H2O + H(+)</text>
        <dbReference type="Rhea" id="RHEA:34171"/>
        <dbReference type="ChEBI" id="CHEBI:15361"/>
        <dbReference type="ChEBI" id="CHEBI:15377"/>
        <dbReference type="ChEBI" id="CHEBI:15378"/>
        <dbReference type="ChEBI" id="CHEBI:67139"/>
        <dbReference type="ChEBI" id="CHEBI:537519"/>
        <dbReference type="EC" id="4.3.3.7"/>
    </reaction>
</comment>
<organism evidence="16 17">
    <name type="scientific">Chromobacterium haemolyticum</name>
    <dbReference type="NCBI Taxonomy" id="394935"/>
    <lineage>
        <taxon>Bacteria</taxon>
        <taxon>Pseudomonadati</taxon>
        <taxon>Pseudomonadota</taxon>
        <taxon>Betaproteobacteria</taxon>
        <taxon>Neisseriales</taxon>
        <taxon>Chromobacteriaceae</taxon>
        <taxon>Chromobacterium</taxon>
    </lineage>
</organism>
<dbReference type="PIRSF" id="PIRSF001365">
    <property type="entry name" value="DHDPS"/>
    <property type="match status" value="1"/>
</dbReference>
<evidence type="ECO:0000256" key="1">
    <source>
        <dbReference type="ARBA" id="ARBA00003294"/>
    </source>
</evidence>
<protein>
    <recommendedName>
        <fullName evidence="4 12">4-hydroxy-tetrahydrodipicolinate synthase</fullName>
        <shortName evidence="12">HTPA synthase</shortName>
        <ecNumber evidence="4 12">4.3.3.7</ecNumber>
    </recommendedName>
</protein>
<evidence type="ECO:0000256" key="14">
    <source>
        <dbReference type="PIRSR" id="PIRSR001365-1"/>
    </source>
</evidence>
<dbReference type="EMBL" id="MUKV01000026">
    <property type="protein sequence ID" value="OQS35669.1"/>
    <property type="molecule type" value="Genomic_DNA"/>
</dbReference>
<dbReference type="SMART" id="SM01130">
    <property type="entry name" value="DHDPS"/>
    <property type="match status" value="1"/>
</dbReference>
<evidence type="ECO:0000256" key="11">
    <source>
        <dbReference type="ARBA" id="ARBA00047836"/>
    </source>
</evidence>
<evidence type="ECO:0000256" key="5">
    <source>
        <dbReference type="ARBA" id="ARBA00022490"/>
    </source>
</evidence>
<dbReference type="Pfam" id="PF00701">
    <property type="entry name" value="DHDPS"/>
    <property type="match status" value="1"/>
</dbReference>
<dbReference type="GO" id="GO:0005829">
    <property type="term" value="C:cytosol"/>
    <property type="evidence" value="ECO:0007669"/>
    <property type="project" value="TreeGrafter"/>
</dbReference>
<feature type="binding site" evidence="12 15">
    <location>
        <position position="204"/>
    </location>
    <ligand>
        <name>pyruvate</name>
        <dbReference type="ChEBI" id="CHEBI:15361"/>
    </ligand>
</feature>
<keyword evidence="6 12" id="KW-0028">Amino-acid biosynthesis</keyword>
<evidence type="ECO:0000256" key="4">
    <source>
        <dbReference type="ARBA" id="ARBA00012086"/>
    </source>
</evidence>
<feature type="binding site" evidence="12 15">
    <location>
        <position position="46"/>
    </location>
    <ligand>
        <name>pyruvate</name>
        <dbReference type="ChEBI" id="CHEBI:15361"/>
    </ligand>
</feature>
<dbReference type="NCBIfam" id="TIGR00674">
    <property type="entry name" value="dapA"/>
    <property type="match status" value="1"/>
</dbReference>
<evidence type="ECO:0000256" key="2">
    <source>
        <dbReference type="ARBA" id="ARBA00005120"/>
    </source>
</evidence>
<feature type="site" description="Part of a proton relay during catalysis" evidence="12">
    <location>
        <position position="108"/>
    </location>
</feature>
<keyword evidence="10 12" id="KW-0704">Schiff base</keyword>
<evidence type="ECO:0000256" key="10">
    <source>
        <dbReference type="ARBA" id="ARBA00023270"/>
    </source>
</evidence>
<evidence type="ECO:0000256" key="3">
    <source>
        <dbReference type="ARBA" id="ARBA00007592"/>
    </source>
</evidence>
<accession>A0A1W0CLP3</accession>
<dbReference type="Proteomes" id="UP000192721">
    <property type="component" value="Unassembled WGS sequence"/>
</dbReference>
<dbReference type="SUPFAM" id="SSF51569">
    <property type="entry name" value="Aldolase"/>
    <property type="match status" value="1"/>
</dbReference>
<name>A0A1W0CLP3_9NEIS</name>
<dbReference type="Gene3D" id="3.20.20.70">
    <property type="entry name" value="Aldolase class I"/>
    <property type="match status" value="1"/>
</dbReference>
<keyword evidence="9 12" id="KW-0456">Lyase</keyword>
<comment type="function">
    <text evidence="1 12">Catalyzes the condensation of (S)-aspartate-beta-semialdehyde [(S)-ASA] and pyruvate to 4-hydroxy-tetrahydrodipicolinate (HTPA).</text>
</comment>
<keyword evidence="5 12" id="KW-0963">Cytoplasm</keyword>
<dbReference type="GO" id="GO:0019877">
    <property type="term" value="P:diaminopimelate biosynthetic process"/>
    <property type="evidence" value="ECO:0007669"/>
    <property type="project" value="UniProtKB-UniRule"/>
</dbReference>
<evidence type="ECO:0000256" key="15">
    <source>
        <dbReference type="PIRSR" id="PIRSR001365-2"/>
    </source>
</evidence>
<dbReference type="GO" id="GO:0009089">
    <property type="term" value="P:lysine biosynthetic process via diaminopimelate"/>
    <property type="evidence" value="ECO:0007669"/>
    <property type="project" value="UniProtKB-UniRule"/>
</dbReference>
<evidence type="ECO:0000256" key="9">
    <source>
        <dbReference type="ARBA" id="ARBA00023239"/>
    </source>
</evidence>
<evidence type="ECO:0000256" key="6">
    <source>
        <dbReference type="ARBA" id="ARBA00022605"/>
    </source>
</evidence>
<feature type="site" description="Part of a proton relay during catalysis" evidence="12">
    <location>
        <position position="45"/>
    </location>
</feature>
<keyword evidence="7 12" id="KW-0220">Diaminopimelate biosynthesis</keyword>
<dbReference type="InterPro" id="IPR005263">
    <property type="entry name" value="DapA"/>
</dbReference>
<dbReference type="InterPro" id="IPR002220">
    <property type="entry name" value="DapA-like"/>
</dbReference>
<comment type="subunit">
    <text evidence="12">Homotetramer; dimer of dimers.</text>
</comment>
<evidence type="ECO:0000256" key="7">
    <source>
        <dbReference type="ARBA" id="ARBA00022915"/>
    </source>
</evidence>
<keyword evidence="8 12" id="KW-0457">Lysine biosynthesis</keyword>
<comment type="caution">
    <text evidence="12">Was originally thought to be a dihydrodipicolinate synthase (DHDPS), catalyzing the condensation of (S)-aspartate-beta-semialdehyde [(S)-ASA] and pyruvate to dihydrodipicolinate (DHDP). However, it was shown in E.coli that the product of the enzymatic reaction is not dihydrodipicolinate but in fact (4S)-4-hydroxy-2,3,4,5-tetrahydro-(2S)-dipicolinic acid (HTPA), and that the consecutive dehydration reaction leading to DHDP is not spontaneous but catalyzed by DapB.</text>
</comment>
<sequence length="291" mass="30980">MQQQGILVPIVTPFDRDGRLDLAALRQLVERFIEQGVAGIVACGTTGEYYALDEGERSQVLECVAKAGKGRLRLIAGANDLSTRGAIARARQAAELGYEALMLAPPAYSLPDQAGIIAHFKAVAAASALPIILYNFPARAGVSIDVASVIELSRVPNIVGIKESSGDFSRALALIQARLPDFEVICGCDDQAADFLFWGVRSWISGAANVFPGEQVAMLNAAKAEDWTRVRALMAAMYPAIQAMESGGYNQKAKLGVRRHGVDAGDVRLPLLPLPGAEAKAFLDALAAFDR</sequence>
<dbReference type="InterPro" id="IPR013785">
    <property type="entry name" value="Aldolase_TIM"/>
</dbReference>
<dbReference type="CDD" id="cd00408">
    <property type="entry name" value="DHDPS-like"/>
    <property type="match status" value="1"/>
</dbReference>
<evidence type="ECO:0000256" key="12">
    <source>
        <dbReference type="HAMAP-Rule" id="MF_00418"/>
    </source>
</evidence>
<dbReference type="PANTHER" id="PTHR12128:SF66">
    <property type="entry name" value="4-HYDROXY-2-OXOGLUTARATE ALDOLASE, MITOCHONDRIAL"/>
    <property type="match status" value="1"/>
</dbReference>
<feature type="active site" description="Schiff-base intermediate with substrate" evidence="12 14">
    <location>
        <position position="162"/>
    </location>
</feature>
<evidence type="ECO:0000313" key="16">
    <source>
        <dbReference type="EMBL" id="OQS35669.1"/>
    </source>
</evidence>
<dbReference type="PROSITE" id="PS00666">
    <property type="entry name" value="DHDPS_2"/>
    <property type="match status" value="1"/>
</dbReference>
<comment type="caution">
    <text evidence="16">The sequence shown here is derived from an EMBL/GenBank/DDBJ whole genome shotgun (WGS) entry which is preliminary data.</text>
</comment>
<dbReference type="EC" id="4.3.3.7" evidence="4 12"/>
<comment type="pathway">
    <text evidence="2 12">Amino-acid biosynthesis; L-lysine biosynthesis via DAP pathway; (S)-tetrahydrodipicolinate from L-aspartate: step 3/4.</text>
</comment>
<dbReference type="AlphaFoldDB" id="A0A1W0CLP3"/>
<evidence type="ECO:0000256" key="8">
    <source>
        <dbReference type="ARBA" id="ARBA00023154"/>
    </source>
</evidence>
<feature type="active site" description="Proton donor/acceptor" evidence="12 14">
    <location>
        <position position="134"/>
    </location>
</feature>
<gene>
    <name evidence="12" type="primary">dapA</name>
    <name evidence="16" type="ORF">B0T45_17165</name>
</gene>
<dbReference type="HAMAP" id="MF_00418">
    <property type="entry name" value="DapA"/>
    <property type="match status" value="1"/>
</dbReference>